<gene>
    <name evidence="9" type="ORF">NAS2_1122</name>
</gene>
<evidence type="ECO:0000256" key="5">
    <source>
        <dbReference type="ARBA" id="ARBA00012964"/>
    </source>
</evidence>
<dbReference type="RefSeq" id="WP_174448734.1">
    <property type="nucleotide sequence ID" value="NZ_AP018732.1"/>
</dbReference>
<dbReference type="GO" id="GO:0002953">
    <property type="term" value="F:5'-deoxynucleotidase activity"/>
    <property type="evidence" value="ECO:0007669"/>
    <property type="project" value="UniProtKB-EC"/>
</dbReference>
<comment type="catalytic activity">
    <reaction evidence="1">
        <text>a 2'-deoxyribonucleoside 5'-phosphate + H2O = a 2'-deoxyribonucleoside + phosphate</text>
        <dbReference type="Rhea" id="RHEA:36167"/>
        <dbReference type="ChEBI" id="CHEBI:15377"/>
        <dbReference type="ChEBI" id="CHEBI:18274"/>
        <dbReference type="ChEBI" id="CHEBI:43474"/>
        <dbReference type="ChEBI" id="CHEBI:65317"/>
        <dbReference type="EC" id="3.1.3.89"/>
    </reaction>
</comment>
<dbReference type="GO" id="GO:0005737">
    <property type="term" value="C:cytoplasm"/>
    <property type="evidence" value="ECO:0007669"/>
    <property type="project" value="TreeGrafter"/>
</dbReference>
<evidence type="ECO:0000256" key="1">
    <source>
        <dbReference type="ARBA" id="ARBA00001638"/>
    </source>
</evidence>
<dbReference type="GO" id="GO:0046872">
    <property type="term" value="F:metal ion binding"/>
    <property type="evidence" value="ECO:0007669"/>
    <property type="project" value="UniProtKB-KW"/>
</dbReference>
<evidence type="ECO:0000256" key="4">
    <source>
        <dbReference type="ARBA" id="ARBA00011738"/>
    </source>
</evidence>
<dbReference type="SMART" id="SM00471">
    <property type="entry name" value="HDc"/>
    <property type="match status" value="1"/>
</dbReference>
<dbReference type="KEGG" id="ccai:NAS2_1122"/>
<dbReference type="AlphaFoldDB" id="A0A4P2VEF8"/>
<dbReference type="Proteomes" id="UP000509448">
    <property type="component" value="Chromosome"/>
</dbReference>
<dbReference type="OrthoDB" id="46088at2157"/>
<dbReference type="PANTHER" id="PTHR11845:SF13">
    <property type="entry name" value="5'-DEOXYNUCLEOTIDASE HDDC2"/>
    <property type="match status" value="1"/>
</dbReference>
<evidence type="ECO:0000256" key="7">
    <source>
        <dbReference type="ARBA" id="ARBA00022801"/>
    </source>
</evidence>
<accession>A0A4P2VEF8</accession>
<keyword evidence="6" id="KW-0479">Metal-binding</keyword>
<organism evidence="9 10">
    <name type="scientific">Conexivisphaera calida</name>
    <dbReference type="NCBI Taxonomy" id="1874277"/>
    <lineage>
        <taxon>Archaea</taxon>
        <taxon>Nitrososphaerota</taxon>
        <taxon>Conexivisphaeria</taxon>
        <taxon>Conexivisphaerales</taxon>
        <taxon>Conexivisphaeraceae</taxon>
        <taxon>Conexivisphaera</taxon>
    </lineage>
</organism>
<dbReference type="EMBL" id="AP018732">
    <property type="protein sequence ID" value="BBE42511.1"/>
    <property type="molecule type" value="Genomic_DNA"/>
</dbReference>
<dbReference type="InterPro" id="IPR006674">
    <property type="entry name" value="HD_domain"/>
</dbReference>
<dbReference type="Gene3D" id="1.10.3210.10">
    <property type="entry name" value="Hypothetical protein af1432"/>
    <property type="match status" value="1"/>
</dbReference>
<evidence type="ECO:0000256" key="3">
    <source>
        <dbReference type="ARBA" id="ARBA00001941"/>
    </source>
</evidence>
<protein>
    <recommendedName>
        <fullName evidence="5">5'-deoxynucleotidase</fullName>
        <ecNumber evidence="5">3.1.3.89</ecNumber>
    </recommendedName>
</protein>
<evidence type="ECO:0000313" key="10">
    <source>
        <dbReference type="Proteomes" id="UP000509448"/>
    </source>
</evidence>
<evidence type="ECO:0000259" key="8">
    <source>
        <dbReference type="PROSITE" id="PS51831"/>
    </source>
</evidence>
<dbReference type="PANTHER" id="PTHR11845">
    <property type="entry name" value="5'-DEOXYNUCLEOTIDASE HDDC2"/>
    <property type="match status" value="1"/>
</dbReference>
<keyword evidence="10" id="KW-1185">Reference proteome</keyword>
<sequence>MDLFGFYRIASRLKHTKRTGWIRKTNRADVESVADHSLMTAMLALILAQGRGLDAHRCAALAVVHDLAESIVGDLLPNEVPAERKHAMERSAIGEIAGILGDGDVVSRLYEEYEAGITEEARLVHQVDKLEMALQAISYYMDGKLGGDDACEFVQGALRYVSDAELVGHVFEALRASGLECVQDSQA</sequence>
<dbReference type="EC" id="3.1.3.89" evidence="5"/>
<comment type="subunit">
    <text evidence="4">Homodimer.</text>
</comment>
<reference evidence="9 10" key="1">
    <citation type="journal article" date="2019" name="ISME J.">
        <title>Isolation and characterization of a thermophilic sulfur- and iron-reducing thaumarchaeote from a terrestrial acidic hot spring.</title>
        <authorList>
            <person name="Kato S."/>
            <person name="Itoh T."/>
            <person name="Yuki M."/>
            <person name="Nagamori M."/>
            <person name="Ohnishi M."/>
            <person name="Uematsu K."/>
            <person name="Suzuki K."/>
            <person name="Takashina T."/>
            <person name="Ohkuma M."/>
        </authorList>
    </citation>
    <scope>NUCLEOTIDE SEQUENCE [LARGE SCALE GENOMIC DNA]</scope>
    <source>
        <strain evidence="9 10">NAS-02</strain>
    </source>
</reference>
<evidence type="ECO:0000313" key="9">
    <source>
        <dbReference type="EMBL" id="BBE42511.1"/>
    </source>
</evidence>
<dbReference type="PROSITE" id="PS51831">
    <property type="entry name" value="HD"/>
    <property type="match status" value="1"/>
</dbReference>
<evidence type="ECO:0000256" key="6">
    <source>
        <dbReference type="ARBA" id="ARBA00022723"/>
    </source>
</evidence>
<comment type="cofactor">
    <cofactor evidence="2">
        <name>Mn(2+)</name>
        <dbReference type="ChEBI" id="CHEBI:29035"/>
    </cofactor>
</comment>
<dbReference type="InterPro" id="IPR003607">
    <property type="entry name" value="HD/PDEase_dom"/>
</dbReference>
<dbReference type="Pfam" id="PF13023">
    <property type="entry name" value="HD_3"/>
    <property type="match status" value="1"/>
</dbReference>
<evidence type="ECO:0000256" key="2">
    <source>
        <dbReference type="ARBA" id="ARBA00001936"/>
    </source>
</evidence>
<comment type="cofactor">
    <cofactor evidence="3">
        <name>Co(2+)</name>
        <dbReference type="ChEBI" id="CHEBI:48828"/>
    </cofactor>
</comment>
<dbReference type="GeneID" id="55584933"/>
<dbReference type="InterPro" id="IPR039356">
    <property type="entry name" value="YfbR/HDDC2"/>
</dbReference>
<proteinExistence type="predicted"/>
<feature type="domain" description="HD" evidence="8">
    <location>
        <begin position="33"/>
        <end position="133"/>
    </location>
</feature>
<keyword evidence="7" id="KW-0378">Hydrolase</keyword>
<name>A0A4P2VEF8_9ARCH</name>
<dbReference type="SUPFAM" id="SSF109604">
    <property type="entry name" value="HD-domain/PDEase-like"/>
    <property type="match status" value="1"/>
</dbReference>